<evidence type="ECO:0000313" key="2">
    <source>
        <dbReference type="EMBL" id="KAK2951362.1"/>
    </source>
</evidence>
<evidence type="ECO:0000256" key="1">
    <source>
        <dbReference type="SAM" id="SignalP"/>
    </source>
</evidence>
<proteinExistence type="predicted"/>
<dbReference type="Proteomes" id="UP001281761">
    <property type="component" value="Unassembled WGS sequence"/>
</dbReference>
<reference evidence="2 3" key="1">
    <citation type="journal article" date="2022" name="bioRxiv">
        <title>Genomics of Preaxostyla Flagellates Illuminates Evolutionary Transitions and the Path Towards Mitochondrial Loss.</title>
        <authorList>
            <person name="Novak L.V.F."/>
            <person name="Treitli S.C."/>
            <person name="Pyrih J."/>
            <person name="Halakuc P."/>
            <person name="Pipaliya S.V."/>
            <person name="Vacek V."/>
            <person name="Brzon O."/>
            <person name="Soukal P."/>
            <person name="Eme L."/>
            <person name="Dacks J.B."/>
            <person name="Karnkowska A."/>
            <person name="Elias M."/>
            <person name="Hampl V."/>
        </authorList>
    </citation>
    <scope>NUCLEOTIDE SEQUENCE [LARGE SCALE GENOMIC DNA]</scope>
    <source>
        <strain evidence="2">NAU3</strain>
        <tissue evidence="2">Gut</tissue>
    </source>
</reference>
<keyword evidence="1" id="KW-0732">Signal</keyword>
<gene>
    <name evidence="2" type="ORF">BLNAU_13741</name>
</gene>
<accession>A0ABQ9XJ06</accession>
<keyword evidence="3" id="KW-1185">Reference proteome</keyword>
<comment type="caution">
    <text evidence="2">The sequence shown here is derived from an EMBL/GenBank/DDBJ whole genome shotgun (WGS) entry which is preliminary data.</text>
</comment>
<feature type="chain" id="PRO_5046932434" evidence="1">
    <location>
        <begin position="19"/>
        <end position="107"/>
    </location>
</feature>
<evidence type="ECO:0000313" key="3">
    <source>
        <dbReference type="Proteomes" id="UP001281761"/>
    </source>
</evidence>
<protein>
    <submittedName>
        <fullName evidence="2">Uncharacterized protein</fullName>
    </submittedName>
</protein>
<name>A0ABQ9XJ06_9EUKA</name>
<dbReference type="EMBL" id="JARBJD010000120">
    <property type="protein sequence ID" value="KAK2951362.1"/>
    <property type="molecule type" value="Genomic_DNA"/>
</dbReference>
<sequence>MIRVLSIIIAAVMMTGMGVEMSTTMDCTKSLEDSSMVRPRLVRKASAEELSYQSLLTNLSSHSIEISPMKWPTGPFDPNDCHEQPTFNSTLSSEWSYAFRNTQQSAL</sequence>
<organism evidence="2 3">
    <name type="scientific">Blattamonas nauphoetae</name>
    <dbReference type="NCBI Taxonomy" id="2049346"/>
    <lineage>
        <taxon>Eukaryota</taxon>
        <taxon>Metamonada</taxon>
        <taxon>Preaxostyla</taxon>
        <taxon>Oxymonadida</taxon>
        <taxon>Blattamonas</taxon>
    </lineage>
</organism>
<feature type="signal peptide" evidence="1">
    <location>
        <begin position="1"/>
        <end position="18"/>
    </location>
</feature>